<comment type="caution">
    <text evidence="1">The sequence shown here is derived from an EMBL/GenBank/DDBJ whole genome shotgun (WGS) entry which is preliminary data.</text>
</comment>
<proteinExistence type="predicted"/>
<sequence length="252" mass="29146">LFFLPDIETADELSSMFERRYNIEMNKYGGRPILQVNAEELVEIIHDYGGIIGPAHAFTPFKAIFRSNRYSSLKECYGDQASKIDFVELGLSANSQMADQISELWNYTYITNSDSHSPNPGKMGRECNVIEIDSLNYSSVTNILRRKDLKKIIANVGLEPRLGKYHSSFCFKCRRRIRYDEEPKMTFNQNFIFFDLKVQEELIEDIISKKKRCPVCNGLLKLGVKDRINSITTTKKENKNRPNYHNIVPIPE</sequence>
<dbReference type="InterPro" id="IPR016195">
    <property type="entry name" value="Pol/histidinol_Pase-like"/>
</dbReference>
<feature type="non-terminal residue" evidence="1">
    <location>
        <position position="252"/>
    </location>
</feature>
<evidence type="ECO:0000313" key="1">
    <source>
        <dbReference type="EMBL" id="GAH89263.1"/>
    </source>
</evidence>
<reference evidence="1" key="1">
    <citation type="journal article" date="2014" name="Front. Microbiol.">
        <title>High frequency of phylogenetically diverse reductive dehalogenase-homologous genes in deep subseafloor sedimentary metagenomes.</title>
        <authorList>
            <person name="Kawai M."/>
            <person name="Futagami T."/>
            <person name="Toyoda A."/>
            <person name="Takaki Y."/>
            <person name="Nishi S."/>
            <person name="Hori S."/>
            <person name="Arai W."/>
            <person name="Tsubouchi T."/>
            <person name="Morono Y."/>
            <person name="Uchiyama I."/>
            <person name="Ito T."/>
            <person name="Fujiyama A."/>
            <person name="Inagaki F."/>
            <person name="Takami H."/>
        </authorList>
    </citation>
    <scope>NUCLEOTIDE SEQUENCE</scope>
    <source>
        <strain evidence="1">Expedition CK06-06</strain>
    </source>
</reference>
<dbReference type="PANTHER" id="PTHR40084:SF1">
    <property type="entry name" value="PHOSPHOTRANSFERASE"/>
    <property type="match status" value="1"/>
</dbReference>
<dbReference type="AlphaFoldDB" id="X1L505"/>
<evidence type="ECO:0008006" key="2">
    <source>
        <dbReference type="Google" id="ProtNLM"/>
    </source>
</evidence>
<dbReference type="Gene3D" id="3.20.20.140">
    <property type="entry name" value="Metal-dependent hydrolases"/>
    <property type="match status" value="1"/>
</dbReference>
<dbReference type="SUPFAM" id="SSF89550">
    <property type="entry name" value="PHP domain-like"/>
    <property type="match status" value="1"/>
</dbReference>
<name>X1L505_9ZZZZ</name>
<protein>
    <recommendedName>
        <fullName evidence="2">Phosphotransferase</fullName>
    </recommendedName>
</protein>
<feature type="non-terminal residue" evidence="1">
    <location>
        <position position="1"/>
    </location>
</feature>
<gene>
    <name evidence="1" type="ORF">S03H2_56752</name>
</gene>
<accession>X1L505</accession>
<organism evidence="1">
    <name type="scientific">marine sediment metagenome</name>
    <dbReference type="NCBI Taxonomy" id="412755"/>
    <lineage>
        <taxon>unclassified sequences</taxon>
        <taxon>metagenomes</taxon>
        <taxon>ecological metagenomes</taxon>
    </lineage>
</organism>
<dbReference type="PANTHER" id="PTHR40084">
    <property type="entry name" value="PHOSPHOHYDROLASE, PHP FAMILY"/>
    <property type="match status" value="1"/>
</dbReference>
<dbReference type="EMBL" id="BARU01036332">
    <property type="protein sequence ID" value="GAH89263.1"/>
    <property type="molecule type" value="Genomic_DNA"/>
</dbReference>